<feature type="transmembrane region" description="Helical" evidence="1">
    <location>
        <begin position="20"/>
        <end position="39"/>
    </location>
</feature>
<reference evidence="2" key="1">
    <citation type="submission" date="2023-07" db="EMBL/GenBank/DDBJ databases">
        <title>Black Yeasts Isolated from many extreme environments.</title>
        <authorList>
            <person name="Coleine C."/>
            <person name="Stajich J.E."/>
            <person name="Selbmann L."/>
        </authorList>
    </citation>
    <scope>NUCLEOTIDE SEQUENCE</scope>
    <source>
        <strain evidence="2">CCFEE 5485</strain>
    </source>
</reference>
<keyword evidence="1" id="KW-0812">Transmembrane</keyword>
<gene>
    <name evidence="2" type="ORF">LTR78_006804</name>
</gene>
<accession>A0AAE0WK88</accession>
<organism evidence="2 3">
    <name type="scientific">Recurvomyces mirabilis</name>
    <dbReference type="NCBI Taxonomy" id="574656"/>
    <lineage>
        <taxon>Eukaryota</taxon>
        <taxon>Fungi</taxon>
        <taxon>Dikarya</taxon>
        <taxon>Ascomycota</taxon>
        <taxon>Pezizomycotina</taxon>
        <taxon>Dothideomycetes</taxon>
        <taxon>Dothideomycetidae</taxon>
        <taxon>Mycosphaerellales</taxon>
        <taxon>Teratosphaeriaceae</taxon>
        <taxon>Recurvomyces</taxon>
    </lineage>
</organism>
<comment type="caution">
    <text evidence="2">The sequence shown here is derived from an EMBL/GenBank/DDBJ whole genome shotgun (WGS) entry which is preliminary data.</text>
</comment>
<evidence type="ECO:0000313" key="2">
    <source>
        <dbReference type="EMBL" id="KAK3673259.1"/>
    </source>
</evidence>
<keyword evidence="1" id="KW-0472">Membrane</keyword>
<evidence type="ECO:0000313" key="3">
    <source>
        <dbReference type="Proteomes" id="UP001274830"/>
    </source>
</evidence>
<feature type="transmembrane region" description="Helical" evidence="1">
    <location>
        <begin position="179"/>
        <end position="199"/>
    </location>
</feature>
<protein>
    <submittedName>
        <fullName evidence="2">Uncharacterized protein</fullName>
    </submittedName>
</protein>
<feature type="transmembrane region" description="Helical" evidence="1">
    <location>
        <begin position="403"/>
        <end position="429"/>
    </location>
</feature>
<proteinExistence type="predicted"/>
<dbReference type="AlphaFoldDB" id="A0AAE0WK88"/>
<evidence type="ECO:0000256" key="1">
    <source>
        <dbReference type="SAM" id="Phobius"/>
    </source>
</evidence>
<keyword evidence="1" id="KW-1133">Transmembrane helix</keyword>
<name>A0AAE0WK88_9PEZI</name>
<sequence>MYINVGSKPRSATRTIVNDLLWPIVFFITTIAFTIPFFLQKTAGVSTTDNPMCLASGEPWFPRNGTINQYWDVSTALFITLGNGSYTYPEAKAIDVTWDLLVGRGGQVLATVMGYSVIRRSLLYAMEQAAVSIPLVHSIYVDKLGSGFLGTSLRHFGHSNHPGQTPDTKRVPVLRLLSWAYICIYVVILPTIMSAMTGYQTNSDIFFHPRLLSDDLLASATALKPNPPLVIRDGHRIGMADNVPITLPDPSGIDFNATYNTMLGYYFVIKYVLGDFTTKPDWSSGWSDFSDTLGPPSIDPSKPVWGICTLTRERNGCNATQLVGNATIAPDPYLPVRPVPSLIWTNITLENHTYTLQSPPLDIEVTGPPSSWSLFLGSNDALIGYFSNATVADGAVCQPTAQYIWGFSAMLLLLLSVLTILFATTLLALQTEVYLCSQANRSQVVENGYKDAVYVVQALKEAHDVKEEDELLKEMDGRGYRPKKGGLAVQTESLPRARMRRRGFVGRFGGNAPADIPLLEREQSLMTTSTITTSFAKLKKDRPAY</sequence>
<dbReference type="EMBL" id="JAUTXT010000026">
    <property type="protein sequence ID" value="KAK3673259.1"/>
    <property type="molecule type" value="Genomic_DNA"/>
</dbReference>
<dbReference type="Proteomes" id="UP001274830">
    <property type="component" value="Unassembled WGS sequence"/>
</dbReference>
<keyword evidence="3" id="KW-1185">Reference proteome</keyword>